<protein>
    <submittedName>
        <fullName evidence="2">Uncharacterized protein</fullName>
    </submittedName>
</protein>
<sequence length="79" mass="8830">MAYCREKVSLPKEDKHQSHKVRPAPRHLGGNYRVGAGNVQWGRGAARQVVAQKRSCEACLSQIEWVLARGISVMCPIMK</sequence>
<gene>
    <name evidence="2" type="ORF">SKAU_G00106340</name>
</gene>
<dbReference type="EMBL" id="JAINUF010000003">
    <property type="protein sequence ID" value="KAJ8370606.1"/>
    <property type="molecule type" value="Genomic_DNA"/>
</dbReference>
<name>A0A9Q1J7X5_SYNKA</name>
<feature type="compositionally biased region" description="Basic and acidic residues" evidence="1">
    <location>
        <begin position="1"/>
        <end position="16"/>
    </location>
</feature>
<organism evidence="2 3">
    <name type="scientific">Synaphobranchus kaupii</name>
    <name type="common">Kaup's arrowtooth eel</name>
    <dbReference type="NCBI Taxonomy" id="118154"/>
    <lineage>
        <taxon>Eukaryota</taxon>
        <taxon>Metazoa</taxon>
        <taxon>Chordata</taxon>
        <taxon>Craniata</taxon>
        <taxon>Vertebrata</taxon>
        <taxon>Euteleostomi</taxon>
        <taxon>Actinopterygii</taxon>
        <taxon>Neopterygii</taxon>
        <taxon>Teleostei</taxon>
        <taxon>Anguilliformes</taxon>
        <taxon>Synaphobranchidae</taxon>
        <taxon>Synaphobranchus</taxon>
    </lineage>
</organism>
<reference evidence="2" key="1">
    <citation type="journal article" date="2023" name="Science">
        <title>Genome structures resolve the early diversification of teleost fishes.</title>
        <authorList>
            <person name="Parey E."/>
            <person name="Louis A."/>
            <person name="Montfort J."/>
            <person name="Bouchez O."/>
            <person name="Roques C."/>
            <person name="Iampietro C."/>
            <person name="Lluch J."/>
            <person name="Castinel A."/>
            <person name="Donnadieu C."/>
            <person name="Desvignes T."/>
            <person name="Floi Bucao C."/>
            <person name="Jouanno E."/>
            <person name="Wen M."/>
            <person name="Mejri S."/>
            <person name="Dirks R."/>
            <person name="Jansen H."/>
            <person name="Henkel C."/>
            <person name="Chen W.J."/>
            <person name="Zahm M."/>
            <person name="Cabau C."/>
            <person name="Klopp C."/>
            <person name="Thompson A.W."/>
            <person name="Robinson-Rechavi M."/>
            <person name="Braasch I."/>
            <person name="Lecointre G."/>
            <person name="Bobe J."/>
            <person name="Postlethwait J.H."/>
            <person name="Berthelot C."/>
            <person name="Roest Crollius H."/>
            <person name="Guiguen Y."/>
        </authorList>
    </citation>
    <scope>NUCLEOTIDE SEQUENCE</scope>
    <source>
        <strain evidence="2">WJC10195</strain>
    </source>
</reference>
<dbReference type="AlphaFoldDB" id="A0A9Q1J7X5"/>
<accession>A0A9Q1J7X5</accession>
<dbReference type="Proteomes" id="UP001152622">
    <property type="component" value="Chromosome 3"/>
</dbReference>
<keyword evidence="3" id="KW-1185">Reference proteome</keyword>
<evidence type="ECO:0000256" key="1">
    <source>
        <dbReference type="SAM" id="MobiDB-lite"/>
    </source>
</evidence>
<comment type="caution">
    <text evidence="2">The sequence shown here is derived from an EMBL/GenBank/DDBJ whole genome shotgun (WGS) entry which is preliminary data.</text>
</comment>
<evidence type="ECO:0000313" key="2">
    <source>
        <dbReference type="EMBL" id="KAJ8370606.1"/>
    </source>
</evidence>
<feature type="region of interest" description="Disordered" evidence="1">
    <location>
        <begin position="1"/>
        <end position="27"/>
    </location>
</feature>
<evidence type="ECO:0000313" key="3">
    <source>
        <dbReference type="Proteomes" id="UP001152622"/>
    </source>
</evidence>
<proteinExistence type="predicted"/>